<dbReference type="Proteomes" id="UP000076722">
    <property type="component" value="Unassembled WGS sequence"/>
</dbReference>
<evidence type="ECO:0000256" key="1">
    <source>
        <dbReference type="SAM" id="MobiDB-lite"/>
    </source>
</evidence>
<keyword evidence="3" id="KW-1185">Reference proteome</keyword>
<name>A0A164QFL2_9AGAM</name>
<accession>A0A164QFL2</accession>
<sequence length="169" mass="19268">MSQGLKSNIDNEDTPRTLQGQAQTRTALPANSLVAQLLHVFHIPSCRRDRRLDRWRIPPSSCRGAIGGCVDESEFKSRWMLLLIVADNLQQNRDISTSQVWRTLDQRCNYRPTVFFVQQLQSSQAEASFFNKSIVASVPMSAPRTFDLWRCGSQQSLPEFCSLSPIYFV</sequence>
<evidence type="ECO:0000313" key="2">
    <source>
        <dbReference type="EMBL" id="KZS89610.1"/>
    </source>
</evidence>
<feature type="region of interest" description="Disordered" evidence="1">
    <location>
        <begin position="1"/>
        <end position="21"/>
    </location>
</feature>
<dbReference type="AlphaFoldDB" id="A0A164QFL2"/>
<evidence type="ECO:0000313" key="3">
    <source>
        <dbReference type="Proteomes" id="UP000076722"/>
    </source>
</evidence>
<gene>
    <name evidence="2" type="ORF">SISNIDRAFT_489041</name>
</gene>
<proteinExistence type="predicted"/>
<dbReference type="EMBL" id="KV419426">
    <property type="protein sequence ID" value="KZS89610.1"/>
    <property type="molecule type" value="Genomic_DNA"/>
</dbReference>
<reference evidence="2 3" key="1">
    <citation type="journal article" date="2016" name="Mol. Biol. Evol.">
        <title>Comparative Genomics of Early-Diverging Mushroom-Forming Fungi Provides Insights into the Origins of Lignocellulose Decay Capabilities.</title>
        <authorList>
            <person name="Nagy L.G."/>
            <person name="Riley R."/>
            <person name="Tritt A."/>
            <person name="Adam C."/>
            <person name="Daum C."/>
            <person name="Floudas D."/>
            <person name="Sun H."/>
            <person name="Yadav J.S."/>
            <person name="Pangilinan J."/>
            <person name="Larsson K.H."/>
            <person name="Matsuura K."/>
            <person name="Barry K."/>
            <person name="Labutti K."/>
            <person name="Kuo R."/>
            <person name="Ohm R.A."/>
            <person name="Bhattacharya S.S."/>
            <person name="Shirouzu T."/>
            <person name="Yoshinaga Y."/>
            <person name="Martin F.M."/>
            <person name="Grigoriev I.V."/>
            <person name="Hibbett D.S."/>
        </authorList>
    </citation>
    <scope>NUCLEOTIDE SEQUENCE [LARGE SCALE GENOMIC DNA]</scope>
    <source>
        <strain evidence="2 3">HHB9708</strain>
    </source>
</reference>
<protein>
    <submittedName>
        <fullName evidence="2">Uncharacterized protein</fullName>
    </submittedName>
</protein>
<organism evidence="2 3">
    <name type="scientific">Sistotremastrum niveocremeum HHB9708</name>
    <dbReference type="NCBI Taxonomy" id="1314777"/>
    <lineage>
        <taxon>Eukaryota</taxon>
        <taxon>Fungi</taxon>
        <taxon>Dikarya</taxon>
        <taxon>Basidiomycota</taxon>
        <taxon>Agaricomycotina</taxon>
        <taxon>Agaricomycetes</taxon>
        <taxon>Sistotremastrales</taxon>
        <taxon>Sistotremastraceae</taxon>
        <taxon>Sertulicium</taxon>
        <taxon>Sertulicium niveocremeum</taxon>
    </lineage>
</organism>